<evidence type="ECO:0000313" key="3">
    <source>
        <dbReference type="Proteomes" id="UP001331761"/>
    </source>
</evidence>
<dbReference type="Proteomes" id="UP001331761">
    <property type="component" value="Unassembled WGS sequence"/>
</dbReference>
<keyword evidence="1" id="KW-0732">Signal</keyword>
<evidence type="ECO:0008006" key="4">
    <source>
        <dbReference type="Google" id="ProtNLM"/>
    </source>
</evidence>
<organism evidence="2 3">
    <name type="scientific">Trichostrongylus colubriformis</name>
    <name type="common">Black scour worm</name>
    <dbReference type="NCBI Taxonomy" id="6319"/>
    <lineage>
        <taxon>Eukaryota</taxon>
        <taxon>Metazoa</taxon>
        <taxon>Ecdysozoa</taxon>
        <taxon>Nematoda</taxon>
        <taxon>Chromadorea</taxon>
        <taxon>Rhabditida</taxon>
        <taxon>Rhabditina</taxon>
        <taxon>Rhabditomorpha</taxon>
        <taxon>Strongyloidea</taxon>
        <taxon>Trichostrongylidae</taxon>
        <taxon>Trichostrongylus</taxon>
    </lineage>
</organism>
<feature type="signal peptide" evidence="1">
    <location>
        <begin position="1"/>
        <end position="18"/>
    </location>
</feature>
<feature type="chain" id="PRO_5043055125" description="Secreted protein" evidence="1">
    <location>
        <begin position="19"/>
        <end position="105"/>
    </location>
</feature>
<protein>
    <recommendedName>
        <fullName evidence="4">Secreted protein</fullName>
    </recommendedName>
</protein>
<name>A0AAN8INK6_TRICO</name>
<gene>
    <name evidence="2" type="ORF">GCK32_015525</name>
</gene>
<comment type="caution">
    <text evidence="2">The sequence shown here is derived from an EMBL/GenBank/DDBJ whole genome shotgun (WGS) entry which is preliminary data.</text>
</comment>
<keyword evidence="3" id="KW-1185">Reference proteome</keyword>
<reference evidence="2 3" key="1">
    <citation type="submission" date="2019-10" db="EMBL/GenBank/DDBJ databases">
        <title>Assembly and Annotation for the nematode Trichostrongylus colubriformis.</title>
        <authorList>
            <person name="Martin J."/>
        </authorList>
    </citation>
    <scope>NUCLEOTIDE SEQUENCE [LARGE SCALE GENOMIC DNA]</scope>
    <source>
        <strain evidence="2">G859</strain>
        <tissue evidence="2">Whole worm</tissue>
    </source>
</reference>
<evidence type="ECO:0000256" key="1">
    <source>
        <dbReference type="SAM" id="SignalP"/>
    </source>
</evidence>
<dbReference type="AlphaFoldDB" id="A0AAN8INK6"/>
<accession>A0AAN8INK6</accession>
<evidence type="ECO:0000313" key="2">
    <source>
        <dbReference type="EMBL" id="KAK5980086.1"/>
    </source>
</evidence>
<proteinExistence type="predicted"/>
<feature type="non-terminal residue" evidence="2">
    <location>
        <position position="105"/>
    </location>
</feature>
<sequence>MPVLQLVVLAVLIPYCRAQPPIPQLFPPPPQPFPHRVPPPPNGERACAPCSWISTTRCKPGQADCIRPLIRYRRRQCTGTATIHCTAPNSEATLGIKRRRYWMQV</sequence>
<dbReference type="EMBL" id="WIXE01007858">
    <property type="protein sequence ID" value="KAK5980086.1"/>
    <property type="molecule type" value="Genomic_DNA"/>
</dbReference>